<protein>
    <submittedName>
        <fullName evidence="1">Uncharacterized protein</fullName>
    </submittedName>
</protein>
<name>A0A0E9VEH1_ANGAN</name>
<reference evidence="1" key="2">
    <citation type="journal article" date="2015" name="Fish Shellfish Immunol.">
        <title>Early steps in the European eel (Anguilla anguilla)-Vibrio vulnificus interaction in the gills: Role of the RtxA13 toxin.</title>
        <authorList>
            <person name="Callol A."/>
            <person name="Pajuelo D."/>
            <person name="Ebbesson L."/>
            <person name="Teles M."/>
            <person name="MacKenzie S."/>
            <person name="Amaro C."/>
        </authorList>
    </citation>
    <scope>NUCLEOTIDE SEQUENCE</scope>
</reference>
<proteinExistence type="predicted"/>
<reference evidence="1" key="1">
    <citation type="submission" date="2014-11" db="EMBL/GenBank/DDBJ databases">
        <authorList>
            <person name="Amaro Gonzalez C."/>
        </authorList>
    </citation>
    <scope>NUCLEOTIDE SEQUENCE</scope>
</reference>
<dbReference type="EMBL" id="GBXM01032974">
    <property type="protein sequence ID" value="JAH75603.1"/>
    <property type="molecule type" value="Transcribed_RNA"/>
</dbReference>
<sequence length="32" mass="3140">MIGWGAVAASVGTGNGLESCGTVTLKTSMRSP</sequence>
<organism evidence="1">
    <name type="scientific">Anguilla anguilla</name>
    <name type="common">European freshwater eel</name>
    <name type="synonym">Muraena anguilla</name>
    <dbReference type="NCBI Taxonomy" id="7936"/>
    <lineage>
        <taxon>Eukaryota</taxon>
        <taxon>Metazoa</taxon>
        <taxon>Chordata</taxon>
        <taxon>Craniata</taxon>
        <taxon>Vertebrata</taxon>
        <taxon>Euteleostomi</taxon>
        <taxon>Actinopterygii</taxon>
        <taxon>Neopterygii</taxon>
        <taxon>Teleostei</taxon>
        <taxon>Anguilliformes</taxon>
        <taxon>Anguillidae</taxon>
        <taxon>Anguilla</taxon>
    </lineage>
</organism>
<accession>A0A0E9VEH1</accession>
<evidence type="ECO:0000313" key="1">
    <source>
        <dbReference type="EMBL" id="JAH75603.1"/>
    </source>
</evidence>
<dbReference type="AlphaFoldDB" id="A0A0E9VEH1"/>